<name>A0ABZ2SED1_9LACT</name>
<keyword evidence="4" id="KW-1003">Cell membrane</keyword>
<evidence type="ECO:0000256" key="4">
    <source>
        <dbReference type="ARBA" id="ARBA00022475"/>
    </source>
</evidence>
<evidence type="ECO:0000313" key="13">
    <source>
        <dbReference type="EMBL" id="WYC66954.1"/>
    </source>
</evidence>
<dbReference type="PANTHER" id="PTHR45453:SF2">
    <property type="entry name" value="HISTIDINE KINASE"/>
    <property type="match status" value="1"/>
</dbReference>
<dbReference type="Gene3D" id="3.30.565.10">
    <property type="entry name" value="Histidine kinase-like ATPase, C-terminal domain"/>
    <property type="match status" value="1"/>
</dbReference>
<evidence type="ECO:0000256" key="7">
    <source>
        <dbReference type="ARBA" id="ARBA00022777"/>
    </source>
</evidence>
<dbReference type="CDD" id="cd00082">
    <property type="entry name" value="HisKA"/>
    <property type="match status" value="1"/>
</dbReference>
<dbReference type="EMBL" id="CP141698">
    <property type="protein sequence ID" value="WYC66954.1"/>
    <property type="molecule type" value="Genomic_DNA"/>
</dbReference>
<evidence type="ECO:0000313" key="14">
    <source>
        <dbReference type="Proteomes" id="UP001456368"/>
    </source>
</evidence>
<gene>
    <name evidence="13" type="ORF">VNN45_08705</name>
</gene>
<comment type="catalytic activity">
    <reaction evidence="1">
        <text>ATP + protein L-histidine = ADP + protein N-phospho-L-histidine.</text>
        <dbReference type="EC" id="2.7.13.3"/>
    </reaction>
</comment>
<dbReference type="InterPro" id="IPR036890">
    <property type="entry name" value="HATPase_C_sf"/>
</dbReference>
<evidence type="ECO:0000256" key="3">
    <source>
        <dbReference type="ARBA" id="ARBA00012438"/>
    </source>
</evidence>
<dbReference type="GeneID" id="75143825"/>
<evidence type="ECO:0000256" key="10">
    <source>
        <dbReference type="ARBA" id="ARBA00023136"/>
    </source>
</evidence>
<dbReference type="SUPFAM" id="SSF55874">
    <property type="entry name" value="ATPase domain of HSP90 chaperone/DNA topoisomerase II/histidine kinase"/>
    <property type="match status" value="1"/>
</dbReference>
<dbReference type="InterPro" id="IPR003661">
    <property type="entry name" value="HisK_dim/P_dom"/>
</dbReference>
<dbReference type="InterPro" id="IPR005467">
    <property type="entry name" value="His_kinase_dom"/>
</dbReference>
<dbReference type="Proteomes" id="UP001456368">
    <property type="component" value="Chromosome"/>
</dbReference>
<dbReference type="InterPro" id="IPR003594">
    <property type="entry name" value="HATPase_dom"/>
</dbReference>
<dbReference type="GO" id="GO:0016301">
    <property type="term" value="F:kinase activity"/>
    <property type="evidence" value="ECO:0007669"/>
    <property type="project" value="UniProtKB-KW"/>
</dbReference>
<dbReference type="PANTHER" id="PTHR45453">
    <property type="entry name" value="PHOSPHATE REGULON SENSOR PROTEIN PHOR"/>
    <property type="match status" value="1"/>
</dbReference>
<keyword evidence="8 11" id="KW-1133">Transmembrane helix</keyword>
<feature type="transmembrane region" description="Helical" evidence="11">
    <location>
        <begin position="6"/>
        <end position="23"/>
    </location>
</feature>
<evidence type="ECO:0000256" key="6">
    <source>
        <dbReference type="ARBA" id="ARBA00022692"/>
    </source>
</evidence>
<evidence type="ECO:0000259" key="12">
    <source>
        <dbReference type="PROSITE" id="PS50109"/>
    </source>
</evidence>
<proteinExistence type="predicted"/>
<evidence type="ECO:0000256" key="5">
    <source>
        <dbReference type="ARBA" id="ARBA00022679"/>
    </source>
</evidence>
<dbReference type="CDD" id="cd00075">
    <property type="entry name" value="HATPase"/>
    <property type="match status" value="1"/>
</dbReference>
<keyword evidence="7 13" id="KW-0418">Kinase</keyword>
<keyword evidence="14" id="KW-1185">Reference proteome</keyword>
<keyword evidence="6 11" id="KW-0812">Transmembrane</keyword>
<dbReference type="PROSITE" id="PS50109">
    <property type="entry name" value="HIS_KIN"/>
    <property type="match status" value="1"/>
</dbReference>
<keyword evidence="5" id="KW-0808">Transferase</keyword>
<dbReference type="SUPFAM" id="SSF47384">
    <property type="entry name" value="Homodimeric domain of signal transducing histidine kinase"/>
    <property type="match status" value="1"/>
</dbReference>
<dbReference type="InterPro" id="IPR036097">
    <property type="entry name" value="HisK_dim/P_sf"/>
</dbReference>
<evidence type="ECO:0000256" key="11">
    <source>
        <dbReference type="SAM" id="Phobius"/>
    </source>
</evidence>
<dbReference type="Gene3D" id="1.10.287.130">
    <property type="match status" value="1"/>
</dbReference>
<sequence>MYSIGIIIFALIIFVILLLKYYFLNKALNKLSHDIRYKINNKSNLLITHATNNATIEKLSKEINFMFDALSESQKLEKYERESFNLALHNIAHDIRTPLTIANGYLQQTIKNSPAEDMALIKIKNNLEIVSKRLTVLLEYQALLENKKIEIEVINLNTLLKNIFLQYYDRLTDKKFNVSFDFPNEEYYIYNNSDVFERIMQNILGNVLKHGKNNLSVKLTSNKNRASIIIKNETQQQIVAIEKLTNRFYSENLSSFEVSSGLGLYIVKELVEQTNGEFDIFYNSPVFVTILNWEIIKKA</sequence>
<feature type="domain" description="Histidine kinase" evidence="12">
    <location>
        <begin position="90"/>
        <end position="280"/>
    </location>
</feature>
<evidence type="ECO:0000256" key="9">
    <source>
        <dbReference type="ARBA" id="ARBA00023012"/>
    </source>
</evidence>
<dbReference type="InterPro" id="IPR050351">
    <property type="entry name" value="BphY/WalK/GraS-like"/>
</dbReference>
<evidence type="ECO:0000256" key="2">
    <source>
        <dbReference type="ARBA" id="ARBA00004651"/>
    </source>
</evidence>
<keyword evidence="10 11" id="KW-0472">Membrane</keyword>
<dbReference type="Pfam" id="PF02518">
    <property type="entry name" value="HATPase_c"/>
    <property type="match status" value="1"/>
</dbReference>
<keyword evidence="9" id="KW-0902">Two-component regulatory system</keyword>
<accession>A0ABZ2SED1</accession>
<dbReference type="EC" id="2.7.13.3" evidence="3"/>
<protein>
    <recommendedName>
        <fullName evidence="3">histidine kinase</fullName>
        <ecNumber evidence="3">2.7.13.3</ecNumber>
    </recommendedName>
</protein>
<dbReference type="RefSeq" id="WP_019293947.1">
    <property type="nucleotide sequence ID" value="NZ_CAKOCU010000024.1"/>
</dbReference>
<comment type="subcellular location">
    <subcellularLocation>
        <location evidence="2">Cell membrane</location>
        <topology evidence="2">Multi-pass membrane protein</topology>
    </subcellularLocation>
</comment>
<evidence type="ECO:0000256" key="1">
    <source>
        <dbReference type="ARBA" id="ARBA00000085"/>
    </source>
</evidence>
<reference evidence="13 14" key="1">
    <citation type="submission" date="2023-12" db="EMBL/GenBank/DDBJ databases">
        <title>Redefining Piscine Lactococcosis.</title>
        <authorList>
            <person name="Heckman T.I."/>
            <person name="Yazdi Z."/>
            <person name="Older C.E."/>
            <person name="Griffin M.J."/>
            <person name="Waldbieser G.C."/>
            <person name="Chow A.M."/>
            <person name="Medina Silva I."/>
            <person name="Anenson K.M."/>
            <person name="Garcia J.C."/>
            <person name="LaFrentz B.R."/>
            <person name="Slavic D."/>
            <person name="Toohey-Kurth K.L."/>
            <person name="Yant P."/>
            <person name="Fritz H.M."/>
            <person name="Henderson E."/>
            <person name="McDowall R."/>
            <person name="Cai H."/>
            <person name="Adikson M."/>
            <person name="Soto E."/>
        </authorList>
    </citation>
    <scope>NUCLEOTIDE SEQUENCE [LARGE SCALE GENOMIC DNA]</scope>
    <source>
        <strain evidence="13 14">R21-91A</strain>
    </source>
</reference>
<evidence type="ECO:0000256" key="8">
    <source>
        <dbReference type="ARBA" id="ARBA00022989"/>
    </source>
</evidence>
<organism evidence="13 14">
    <name type="scientific">Lactococcus petauri</name>
    <dbReference type="NCBI Taxonomy" id="1940789"/>
    <lineage>
        <taxon>Bacteria</taxon>
        <taxon>Bacillati</taxon>
        <taxon>Bacillota</taxon>
        <taxon>Bacilli</taxon>
        <taxon>Lactobacillales</taxon>
        <taxon>Streptococcaceae</taxon>
        <taxon>Lactococcus</taxon>
    </lineage>
</organism>